<comment type="caution">
    <text evidence="12">The sequence shown here is derived from an EMBL/GenBank/DDBJ whole genome shotgun (WGS) entry which is preliminary data.</text>
</comment>
<evidence type="ECO:0000256" key="7">
    <source>
        <dbReference type="ARBA" id="ARBA00048741"/>
    </source>
</evidence>
<dbReference type="InterPro" id="IPR051786">
    <property type="entry name" value="ASN_synthetase/amidase"/>
</dbReference>
<evidence type="ECO:0000256" key="2">
    <source>
        <dbReference type="ARBA" id="ARBA00005752"/>
    </source>
</evidence>
<evidence type="ECO:0000313" key="13">
    <source>
        <dbReference type="Proteomes" id="UP000702544"/>
    </source>
</evidence>
<dbReference type="InterPro" id="IPR033738">
    <property type="entry name" value="AsnB_N"/>
</dbReference>
<evidence type="ECO:0000256" key="4">
    <source>
        <dbReference type="ARBA" id="ARBA00022741"/>
    </source>
</evidence>
<evidence type="ECO:0000259" key="11">
    <source>
        <dbReference type="PROSITE" id="PS51278"/>
    </source>
</evidence>
<keyword evidence="4 9" id="KW-0547">Nucleotide-binding</keyword>
<dbReference type="Gene3D" id="3.60.20.10">
    <property type="entry name" value="Glutamine Phosphoribosylpyrophosphate, subunit 1, domain 1"/>
    <property type="match status" value="1"/>
</dbReference>
<dbReference type="SUPFAM" id="SSF52402">
    <property type="entry name" value="Adenine nucleotide alpha hydrolases-like"/>
    <property type="match status" value="1"/>
</dbReference>
<keyword evidence="6 8" id="KW-0315">Glutamine amidotransferase</keyword>
<dbReference type="InterPro" id="IPR029055">
    <property type="entry name" value="Ntn_hydrolases_N"/>
</dbReference>
<dbReference type="InterPro" id="IPR017932">
    <property type="entry name" value="GATase_2_dom"/>
</dbReference>
<dbReference type="AlphaFoldDB" id="A0AAE4Z7G0"/>
<feature type="active site" description="For GATase activity" evidence="8">
    <location>
        <position position="2"/>
    </location>
</feature>
<dbReference type="Pfam" id="PF00733">
    <property type="entry name" value="Asn_synthase"/>
    <property type="match status" value="1"/>
</dbReference>
<evidence type="ECO:0000256" key="3">
    <source>
        <dbReference type="ARBA" id="ARBA00012737"/>
    </source>
</evidence>
<keyword evidence="8" id="KW-0061">Asparagine biosynthesis</keyword>
<dbReference type="CDD" id="cd00712">
    <property type="entry name" value="AsnB"/>
    <property type="match status" value="1"/>
</dbReference>
<sequence length="635" mass="71019">MCGIAGICTARPVPAEKLAARLERMSGRLVHRGPDEKGEFVAPTVALGSRRLKIIDLATGRMPISNECGSVQVVYNGEIYNYRKLRESLRSEGHTLETMTDTEVLAHLYEDHGAELVHQLSGMFAFAIWDTETETLTLALDRLGIKPLYYRVDDGTLSFASELKALVADASVEPEIDVEALVEYLALGYIRAPRTIYQGYWKLPPASLLQFRRGALRVWPYWQFPNNQEAGAASEEEAVDELERLLRDAVAERLVADVSVGAFLSGGVDSSLVVALAAQETSGRLKTFSVGFEGNNELEYARRVAETYDTEHYELVLDPASCTIAEELLDCFDEPFGDSSAVPTYFVSKLAREHVTVALSGDGGDELFAGYDQYAHDARWAWVDSVPKGIRSLLFGLPTKLLPFGAYGWNLMRALAATREGRFNLYRQQELDPKHGGLLRPDLCERFASRDGLFASEFLDAAALPFAARLLYVDAVTYLPGDILTKVDRMSMAHSLEARVPILDHHLVEYAASLPVEWKLRGGERKWIFKRLARKHLPGAVLDRPKRGFSLPIGDWLQNELADRLDVLEGAESLSARFLHRPAVRRLVAEHRRGRRDHNDVLWRLLMLEGWLRRSEGLDPGKPVEATRTAADRRA</sequence>
<proteinExistence type="inferred from homology"/>
<dbReference type="GO" id="GO:0005829">
    <property type="term" value="C:cytosol"/>
    <property type="evidence" value="ECO:0007669"/>
    <property type="project" value="TreeGrafter"/>
</dbReference>
<comment type="pathway">
    <text evidence="1">Amino-acid biosynthesis; L-asparagine biosynthesis; L-asparagine from L-aspartate (L-Gln route): step 1/1.</text>
</comment>
<comment type="similarity">
    <text evidence="2">Belongs to the asparagine synthetase family.</text>
</comment>
<keyword evidence="12" id="KW-0436">Ligase</keyword>
<dbReference type="GO" id="GO:0005524">
    <property type="term" value="F:ATP binding"/>
    <property type="evidence" value="ECO:0007669"/>
    <property type="project" value="UniProtKB-KW"/>
</dbReference>
<evidence type="ECO:0000256" key="1">
    <source>
        <dbReference type="ARBA" id="ARBA00005187"/>
    </source>
</evidence>
<dbReference type="PIRSF" id="PIRSF001589">
    <property type="entry name" value="Asn_synthetase_glu-h"/>
    <property type="match status" value="1"/>
</dbReference>
<gene>
    <name evidence="12" type="primary">asnB</name>
    <name evidence="12" type="ORF">GWO12_08620</name>
</gene>
<dbReference type="EC" id="6.3.5.4" evidence="3"/>
<evidence type="ECO:0000256" key="9">
    <source>
        <dbReference type="PIRSR" id="PIRSR001589-2"/>
    </source>
</evidence>
<feature type="domain" description="Glutamine amidotransferase type-2" evidence="11">
    <location>
        <begin position="2"/>
        <end position="214"/>
    </location>
</feature>
<dbReference type="GO" id="GO:0006529">
    <property type="term" value="P:asparagine biosynthetic process"/>
    <property type="evidence" value="ECO:0007669"/>
    <property type="project" value="UniProtKB-KW"/>
</dbReference>
<evidence type="ECO:0000313" key="12">
    <source>
        <dbReference type="EMBL" id="NIR75159.1"/>
    </source>
</evidence>
<dbReference type="PROSITE" id="PS51278">
    <property type="entry name" value="GATASE_TYPE_2"/>
    <property type="match status" value="1"/>
</dbReference>
<protein>
    <recommendedName>
        <fullName evidence="3">asparagine synthase (glutamine-hydrolyzing)</fullName>
        <ecNumber evidence="3">6.3.5.4</ecNumber>
    </recommendedName>
</protein>
<reference evidence="12 13" key="1">
    <citation type="submission" date="2020-01" db="EMBL/GenBank/DDBJ databases">
        <title>Genomes assembled from Gulf of Kutch pelagic sediment metagenomes.</title>
        <authorList>
            <person name="Chandrashekar M."/>
            <person name="Mahajan M.S."/>
            <person name="Dave K.J."/>
            <person name="Vatsa P."/>
            <person name="Nathani N.M."/>
        </authorList>
    </citation>
    <scope>NUCLEOTIDE SEQUENCE [LARGE SCALE GENOMIC DNA]</scope>
    <source>
        <strain evidence="12">KS3-K002</strain>
    </source>
</reference>
<name>A0AAE4Z7G0_9BACT</name>
<feature type="binding site" evidence="9">
    <location>
        <position position="290"/>
    </location>
    <ligand>
        <name>ATP</name>
        <dbReference type="ChEBI" id="CHEBI:30616"/>
    </ligand>
</feature>
<organism evidence="12 13">
    <name type="scientific">Candidatus Kutchimonas denitrificans</name>
    <dbReference type="NCBI Taxonomy" id="3056748"/>
    <lineage>
        <taxon>Bacteria</taxon>
        <taxon>Pseudomonadati</taxon>
        <taxon>Gemmatimonadota</taxon>
        <taxon>Gemmatimonadia</taxon>
        <taxon>Candidatus Palauibacterales</taxon>
        <taxon>Candidatus Palauibacteraceae</taxon>
        <taxon>Candidatus Kutchimonas</taxon>
    </lineage>
</organism>
<feature type="site" description="Important for beta-aspartyl-AMP intermediate formation" evidence="10">
    <location>
        <position position="362"/>
    </location>
</feature>
<dbReference type="SUPFAM" id="SSF56235">
    <property type="entry name" value="N-terminal nucleophile aminohydrolases (Ntn hydrolases)"/>
    <property type="match status" value="1"/>
</dbReference>
<dbReference type="PANTHER" id="PTHR43284">
    <property type="entry name" value="ASPARAGINE SYNTHETASE (GLUTAMINE-HYDROLYZING)"/>
    <property type="match status" value="1"/>
</dbReference>
<accession>A0AAE4Z7G0</accession>
<dbReference type="InterPro" id="IPR014729">
    <property type="entry name" value="Rossmann-like_a/b/a_fold"/>
</dbReference>
<dbReference type="PANTHER" id="PTHR43284:SF1">
    <property type="entry name" value="ASPARAGINE SYNTHETASE"/>
    <property type="match status" value="1"/>
</dbReference>
<dbReference type="InterPro" id="IPR006426">
    <property type="entry name" value="Asn_synth_AEB"/>
</dbReference>
<dbReference type="Pfam" id="PF13537">
    <property type="entry name" value="GATase_7"/>
    <property type="match status" value="1"/>
</dbReference>
<dbReference type="CDD" id="cd01991">
    <property type="entry name" value="Asn_synthase_B_C"/>
    <property type="match status" value="1"/>
</dbReference>
<dbReference type="NCBIfam" id="TIGR01536">
    <property type="entry name" value="asn_synth_AEB"/>
    <property type="match status" value="1"/>
</dbReference>
<feature type="binding site" evidence="9">
    <location>
        <position position="101"/>
    </location>
    <ligand>
        <name>L-glutamine</name>
        <dbReference type="ChEBI" id="CHEBI:58359"/>
    </ligand>
</feature>
<keyword evidence="5 9" id="KW-0067">ATP-binding</keyword>
<dbReference type="InterPro" id="IPR001962">
    <property type="entry name" value="Asn_synthase"/>
</dbReference>
<evidence type="ECO:0000256" key="10">
    <source>
        <dbReference type="PIRSR" id="PIRSR001589-3"/>
    </source>
</evidence>
<dbReference type="Gene3D" id="3.40.50.620">
    <property type="entry name" value="HUPs"/>
    <property type="match status" value="1"/>
</dbReference>
<comment type="catalytic activity">
    <reaction evidence="7">
        <text>L-aspartate + L-glutamine + ATP + H2O = L-asparagine + L-glutamate + AMP + diphosphate + H(+)</text>
        <dbReference type="Rhea" id="RHEA:12228"/>
        <dbReference type="ChEBI" id="CHEBI:15377"/>
        <dbReference type="ChEBI" id="CHEBI:15378"/>
        <dbReference type="ChEBI" id="CHEBI:29985"/>
        <dbReference type="ChEBI" id="CHEBI:29991"/>
        <dbReference type="ChEBI" id="CHEBI:30616"/>
        <dbReference type="ChEBI" id="CHEBI:33019"/>
        <dbReference type="ChEBI" id="CHEBI:58048"/>
        <dbReference type="ChEBI" id="CHEBI:58359"/>
        <dbReference type="ChEBI" id="CHEBI:456215"/>
        <dbReference type="EC" id="6.3.5.4"/>
    </reaction>
</comment>
<evidence type="ECO:0000256" key="6">
    <source>
        <dbReference type="ARBA" id="ARBA00022962"/>
    </source>
</evidence>
<evidence type="ECO:0000256" key="8">
    <source>
        <dbReference type="PIRSR" id="PIRSR001589-1"/>
    </source>
</evidence>
<evidence type="ECO:0000256" key="5">
    <source>
        <dbReference type="ARBA" id="ARBA00022840"/>
    </source>
</evidence>
<feature type="binding site" evidence="9">
    <location>
        <begin position="360"/>
        <end position="361"/>
    </location>
    <ligand>
        <name>ATP</name>
        <dbReference type="ChEBI" id="CHEBI:30616"/>
    </ligand>
</feature>
<dbReference type="EMBL" id="JAACAK010000064">
    <property type="protein sequence ID" value="NIR75159.1"/>
    <property type="molecule type" value="Genomic_DNA"/>
</dbReference>
<dbReference type="Proteomes" id="UP000702544">
    <property type="component" value="Unassembled WGS sequence"/>
</dbReference>
<dbReference type="GO" id="GO:0004066">
    <property type="term" value="F:asparagine synthase (glutamine-hydrolyzing) activity"/>
    <property type="evidence" value="ECO:0007669"/>
    <property type="project" value="UniProtKB-EC"/>
</dbReference>
<keyword evidence="8" id="KW-0028">Amino-acid biosynthesis</keyword>